<evidence type="ECO:0000313" key="1">
    <source>
        <dbReference type="EMBL" id="KAJ9117750.1"/>
    </source>
</evidence>
<sequence>MQVRRYAQPATAPSPDAYEESSTRNPASNKDAAQFPFPSKKNPSPYEIMHLPMSADPKDIKQRYYRLALLYHPDSTHPSSSPHHFSLLNRAYKLLSSPHARATYHRTGLGWGSANDVAAGRTGVGGFNRASDEELRRQARARAYSYAYSGNGASSGGGGAGYTGYANGRGGHAYDQARWGEGPDGMGNPNPNGNYTTNTRFIGSLFIISVLFSMIQYNRAINASLWTQELMDAKDVGASQALAEAKQEAALYGRERRERIRRRVRSNEVEREYERRMAEAEARAAGAARFPSVPDDGGLEAEVPNDRVIRDMLKP</sequence>
<name>A0ACC2X2Y9_9TREE</name>
<proteinExistence type="predicted"/>
<keyword evidence="2" id="KW-1185">Reference proteome</keyword>
<comment type="caution">
    <text evidence="1">The sequence shown here is derived from an EMBL/GenBank/DDBJ whole genome shotgun (WGS) entry which is preliminary data.</text>
</comment>
<reference evidence="1" key="1">
    <citation type="submission" date="2023-04" db="EMBL/GenBank/DDBJ databases">
        <title>Draft Genome sequencing of Naganishia species isolated from polar environments using Oxford Nanopore Technology.</title>
        <authorList>
            <person name="Leo P."/>
            <person name="Venkateswaran K."/>
        </authorList>
    </citation>
    <scope>NUCLEOTIDE SEQUENCE</scope>
    <source>
        <strain evidence="1">MNA-CCFEE 5262</strain>
    </source>
</reference>
<organism evidence="1 2">
    <name type="scientific">Naganishia adeliensis</name>
    <dbReference type="NCBI Taxonomy" id="92952"/>
    <lineage>
        <taxon>Eukaryota</taxon>
        <taxon>Fungi</taxon>
        <taxon>Dikarya</taxon>
        <taxon>Basidiomycota</taxon>
        <taxon>Agaricomycotina</taxon>
        <taxon>Tremellomycetes</taxon>
        <taxon>Filobasidiales</taxon>
        <taxon>Filobasidiaceae</taxon>
        <taxon>Naganishia</taxon>
    </lineage>
</organism>
<protein>
    <submittedName>
        <fullName evidence="1">Uncharacterized protein</fullName>
    </submittedName>
</protein>
<dbReference type="Proteomes" id="UP001230649">
    <property type="component" value="Unassembled WGS sequence"/>
</dbReference>
<evidence type="ECO:0000313" key="2">
    <source>
        <dbReference type="Proteomes" id="UP001230649"/>
    </source>
</evidence>
<gene>
    <name evidence="1" type="ORF">QFC20_000028</name>
</gene>
<dbReference type="EMBL" id="JASBWS010000001">
    <property type="protein sequence ID" value="KAJ9117750.1"/>
    <property type="molecule type" value="Genomic_DNA"/>
</dbReference>
<accession>A0ACC2X2Y9</accession>